<evidence type="ECO:0000256" key="7">
    <source>
        <dbReference type="ARBA" id="ARBA00022795"/>
    </source>
</evidence>
<keyword evidence="12 13" id="KW-1006">Bacterial flagellum protein export</keyword>
<protein>
    <recommendedName>
        <fullName evidence="3 13">Flagellar biosynthetic protein FliP</fullName>
    </recommendedName>
</protein>
<keyword evidence="10 13" id="KW-0472">Membrane</keyword>
<dbReference type="Proteomes" id="UP000054820">
    <property type="component" value="Unassembled WGS sequence"/>
</dbReference>
<proteinExistence type="inferred from homology"/>
<keyword evidence="8 13" id="KW-0653">Protein transport</keyword>
<feature type="transmembrane region" description="Helical" evidence="13">
    <location>
        <begin position="81"/>
        <end position="112"/>
    </location>
</feature>
<evidence type="ECO:0000256" key="4">
    <source>
        <dbReference type="ARBA" id="ARBA00022448"/>
    </source>
</evidence>
<dbReference type="STRING" id="460.Lstg_0143"/>
<reference evidence="15 17" key="2">
    <citation type="submission" date="2018-06" db="EMBL/GenBank/DDBJ databases">
        <authorList>
            <consortium name="Pathogen Informatics"/>
            <person name="Doyle S."/>
        </authorList>
    </citation>
    <scope>NUCLEOTIDE SEQUENCE [LARGE SCALE GENOMIC DNA]</scope>
    <source>
        <strain evidence="15 17">NCTC11991</strain>
    </source>
</reference>
<evidence type="ECO:0000256" key="1">
    <source>
        <dbReference type="ARBA" id="ARBA00003663"/>
    </source>
</evidence>
<dbReference type="NCBIfam" id="TIGR01103">
    <property type="entry name" value="fliP"/>
    <property type="match status" value="1"/>
</dbReference>
<evidence type="ECO:0000256" key="2">
    <source>
        <dbReference type="ARBA" id="ARBA00006257"/>
    </source>
</evidence>
<evidence type="ECO:0000256" key="3">
    <source>
        <dbReference type="ARBA" id="ARBA00021714"/>
    </source>
</evidence>
<name>A0A378L979_9GAMM</name>
<evidence type="ECO:0000313" key="16">
    <source>
        <dbReference type="Proteomes" id="UP000054820"/>
    </source>
</evidence>
<keyword evidence="9 13" id="KW-1133">Transmembrane helix</keyword>
<evidence type="ECO:0000256" key="13">
    <source>
        <dbReference type="RuleBase" id="RU362069"/>
    </source>
</evidence>
<keyword evidence="15" id="KW-0969">Cilium</keyword>
<evidence type="ECO:0000256" key="5">
    <source>
        <dbReference type="ARBA" id="ARBA00022475"/>
    </source>
</evidence>
<feature type="transmembrane region" description="Helical" evidence="13">
    <location>
        <begin position="124"/>
        <end position="143"/>
    </location>
</feature>
<evidence type="ECO:0000256" key="6">
    <source>
        <dbReference type="ARBA" id="ARBA00022692"/>
    </source>
</evidence>
<evidence type="ECO:0000256" key="12">
    <source>
        <dbReference type="ARBA" id="ARBA00023225"/>
    </source>
</evidence>
<dbReference type="Proteomes" id="UP000255110">
    <property type="component" value="Unassembled WGS sequence"/>
</dbReference>
<dbReference type="GO" id="GO:0009425">
    <property type="term" value="C:bacterial-type flagellum basal body"/>
    <property type="evidence" value="ECO:0007669"/>
    <property type="project" value="UniProtKB-SubCell"/>
</dbReference>
<dbReference type="PRINTS" id="PR01302">
    <property type="entry name" value="TYPE3IMPPROT"/>
</dbReference>
<evidence type="ECO:0000256" key="11">
    <source>
        <dbReference type="ARBA" id="ARBA00023143"/>
    </source>
</evidence>
<dbReference type="PROSITE" id="PS01060">
    <property type="entry name" value="FLIP_1"/>
    <property type="match status" value="1"/>
</dbReference>
<keyword evidence="11" id="KW-0975">Bacterial flagellum</keyword>
<keyword evidence="15" id="KW-0282">Flagellum</keyword>
<organism evidence="15 17">
    <name type="scientific">Legionella steigerwaltii</name>
    <dbReference type="NCBI Taxonomy" id="460"/>
    <lineage>
        <taxon>Bacteria</taxon>
        <taxon>Pseudomonadati</taxon>
        <taxon>Pseudomonadota</taxon>
        <taxon>Gammaproteobacteria</taxon>
        <taxon>Legionellales</taxon>
        <taxon>Legionellaceae</taxon>
        <taxon>Legionella</taxon>
    </lineage>
</organism>
<feature type="transmembrane region" description="Helical" evidence="13">
    <location>
        <begin position="41"/>
        <end position="61"/>
    </location>
</feature>
<keyword evidence="4 13" id="KW-0813">Transport</keyword>
<dbReference type="EMBL" id="LNYZ01000001">
    <property type="protein sequence ID" value="KTD80916.1"/>
    <property type="molecule type" value="Genomic_DNA"/>
</dbReference>
<feature type="transmembrane region" description="Helical" evidence="13">
    <location>
        <begin position="224"/>
        <end position="248"/>
    </location>
</feature>
<evidence type="ECO:0000313" key="17">
    <source>
        <dbReference type="Proteomes" id="UP000255110"/>
    </source>
</evidence>
<dbReference type="PANTHER" id="PTHR30587">
    <property type="entry name" value="FLAGELLAR BIOSYNTHETIC PROTEIN FLIP"/>
    <property type="match status" value="1"/>
</dbReference>
<dbReference type="GO" id="GO:0005886">
    <property type="term" value="C:plasma membrane"/>
    <property type="evidence" value="ECO:0007669"/>
    <property type="project" value="UniProtKB-SubCell"/>
</dbReference>
<accession>A0A378L979</accession>
<dbReference type="PRINTS" id="PR00951">
    <property type="entry name" value="FLGBIOSNFLIP"/>
</dbReference>
<keyword evidence="7 13" id="KW-1005">Bacterial flagellum biogenesis</keyword>
<keyword evidence="15" id="KW-0966">Cell projection</keyword>
<evidence type="ECO:0000256" key="9">
    <source>
        <dbReference type="ARBA" id="ARBA00022989"/>
    </source>
</evidence>
<dbReference type="GO" id="GO:0044781">
    <property type="term" value="P:bacterial-type flagellum organization"/>
    <property type="evidence" value="ECO:0007669"/>
    <property type="project" value="UniProtKB-UniRule"/>
</dbReference>
<dbReference type="AlphaFoldDB" id="A0A378L979"/>
<keyword evidence="6 13" id="KW-0812">Transmembrane</keyword>
<dbReference type="InterPro" id="IPR005837">
    <property type="entry name" value="FliP"/>
</dbReference>
<keyword evidence="16" id="KW-1185">Reference proteome</keyword>
<evidence type="ECO:0000256" key="8">
    <source>
        <dbReference type="ARBA" id="ARBA00022927"/>
    </source>
</evidence>
<gene>
    <name evidence="13 15" type="primary">fliP</name>
    <name evidence="14" type="ORF">Lstg_0143</name>
    <name evidence="15" type="ORF">NCTC11991_02004</name>
</gene>
<dbReference type="EMBL" id="UGOY01000001">
    <property type="protein sequence ID" value="STY23396.1"/>
    <property type="molecule type" value="Genomic_DNA"/>
</dbReference>
<dbReference type="GO" id="GO:0009306">
    <property type="term" value="P:protein secretion"/>
    <property type="evidence" value="ECO:0007669"/>
    <property type="project" value="UniProtKB-UniRule"/>
</dbReference>
<reference evidence="14 16" key="1">
    <citation type="submission" date="2015-11" db="EMBL/GenBank/DDBJ databases">
        <title>Genomic analysis of 38 Legionella species identifies large and diverse effector repertoires.</title>
        <authorList>
            <person name="Burstein D."/>
            <person name="Amaro F."/>
            <person name="Zusman T."/>
            <person name="Lifshitz Z."/>
            <person name="Cohen O."/>
            <person name="Gilbert J.A."/>
            <person name="Pupko T."/>
            <person name="Shuman H.A."/>
            <person name="Segal G."/>
        </authorList>
    </citation>
    <scope>NUCLEOTIDE SEQUENCE [LARGE SCALE GENOMIC DNA]</scope>
    <source>
        <strain evidence="14 16">SC-18-C9</strain>
    </source>
</reference>
<dbReference type="PROSITE" id="PS01061">
    <property type="entry name" value="FLIP_2"/>
    <property type="match status" value="1"/>
</dbReference>
<comment type="function">
    <text evidence="1 13">Plays a role in the flagellum-specific transport system.</text>
</comment>
<evidence type="ECO:0000313" key="15">
    <source>
        <dbReference type="EMBL" id="STY23396.1"/>
    </source>
</evidence>
<comment type="subcellular location">
    <subcellularLocation>
        <location evidence="13">Cell membrane</location>
        <topology evidence="13">Multi-pass membrane protein</topology>
    </subcellularLocation>
    <subcellularLocation>
        <location evidence="13">Bacterial flagellum basal body</location>
    </subcellularLocation>
</comment>
<dbReference type="PANTHER" id="PTHR30587:SF0">
    <property type="entry name" value="FLAGELLAR BIOSYNTHETIC PROTEIN FLIP"/>
    <property type="match status" value="1"/>
</dbReference>
<dbReference type="Pfam" id="PF00813">
    <property type="entry name" value="FliP"/>
    <property type="match status" value="1"/>
</dbReference>
<keyword evidence="5 13" id="KW-1003">Cell membrane</keyword>
<evidence type="ECO:0000313" key="14">
    <source>
        <dbReference type="EMBL" id="KTD80916.1"/>
    </source>
</evidence>
<comment type="similarity">
    <text evidence="2 13">Belongs to the FliP/MopC/SpaP family.</text>
</comment>
<feature type="transmembrane region" description="Helical" evidence="13">
    <location>
        <begin position="260"/>
        <end position="282"/>
    </location>
</feature>
<evidence type="ECO:0000256" key="10">
    <source>
        <dbReference type="ARBA" id="ARBA00023136"/>
    </source>
</evidence>
<dbReference type="InterPro" id="IPR005838">
    <property type="entry name" value="T3SS_IM_P"/>
</dbReference>
<dbReference type="NCBIfam" id="NF009438">
    <property type="entry name" value="PRK12797.1"/>
    <property type="match status" value="1"/>
</dbReference>
<sequence>MNLHVQKWLSSYVGMTKFLNLMAVGRSVFNSRVSLRCTQATLILILFCFIPLDLHAAPLSLPAMTVQPGANGEQTYSVNLQILIFMTLLTVLPGMLMAMTAFTRIIIVLSILRQAIGMAQTPTNQILIGIALFMTYFVMSPVFNKINETAVQPYLAETIKFPQALANAQVPLREFMLNQTRKNDLSMFEKFAQKNPATLNEVPMSVVIPAFITSELKTAFQIGFILFLPFLIIDMVVSSVLMAMGMMMLSPLIISLPFKIMLFVMVDGWTLVLGSLASSFAMS</sequence>